<sequence length="300" mass="31776">MYESKLTSLNIAGGTSWATSWSAGITGLRSTRRAVIAKSYRRGQIGSVPTPLSAIQFTASSAAPDLPRLYQYPESPCLRVNFVSSIDGAAMIDGASAGLSSPLDKKIFGLLRELADVVIVGAGTARAEGYSGARIDSGARQLRVERGQQPVPPIAVVTGRADLDPEHTLFTSTEVPPMVLTSSEAAHGRKQRLRDAGGDVIELEPREGHAVHPGDVLAALRERGLGRMLCEGGPSLLGAMLRHDLVDELCLTIAPVLVGGDAPRIAVDTTAVAHRMRLAHTLADGDGSLFTRWARADQEK</sequence>
<evidence type="ECO:0000313" key="6">
    <source>
        <dbReference type="Proteomes" id="UP000642993"/>
    </source>
</evidence>
<dbReference type="PANTHER" id="PTHR38011">
    <property type="entry name" value="DIHYDROFOLATE REDUCTASE FAMILY PROTEIN (AFU_ORTHOLOGUE AFUA_8G06820)"/>
    <property type="match status" value="1"/>
</dbReference>
<dbReference type="InterPro" id="IPR050765">
    <property type="entry name" value="Riboflavin_Biosynth_HTPR"/>
</dbReference>
<evidence type="ECO:0000259" key="4">
    <source>
        <dbReference type="Pfam" id="PF01872"/>
    </source>
</evidence>
<dbReference type="SUPFAM" id="SSF53597">
    <property type="entry name" value="Dihydrofolate reductase-like"/>
    <property type="match status" value="1"/>
</dbReference>
<dbReference type="GO" id="GO:0008703">
    <property type="term" value="F:5-amino-6-(5-phosphoribosylamino)uracil reductase activity"/>
    <property type="evidence" value="ECO:0007669"/>
    <property type="project" value="InterPro"/>
</dbReference>
<dbReference type="GO" id="GO:0009231">
    <property type="term" value="P:riboflavin biosynthetic process"/>
    <property type="evidence" value="ECO:0007669"/>
    <property type="project" value="InterPro"/>
</dbReference>
<evidence type="ECO:0000256" key="2">
    <source>
        <dbReference type="ARBA" id="ARBA00022857"/>
    </source>
</evidence>
<dbReference type="NCBIfam" id="NF010664">
    <property type="entry name" value="PRK14059.1-2"/>
    <property type="match status" value="1"/>
</dbReference>
<proteinExistence type="predicted"/>
<dbReference type="AlphaFoldDB" id="A0A927PL01"/>
<dbReference type="NCBIfam" id="NF010663">
    <property type="entry name" value="PRK14059.1-1"/>
    <property type="match status" value="1"/>
</dbReference>
<dbReference type="EMBL" id="JACYWE010000001">
    <property type="protein sequence ID" value="MBD8505339.1"/>
    <property type="molecule type" value="Genomic_DNA"/>
</dbReference>
<reference evidence="5" key="1">
    <citation type="submission" date="2020-09" db="EMBL/GenBank/DDBJ databases">
        <title>Hoyosella lacisalsi sp. nov., a halotolerant actinobacterium isolated from soil of Lake Gudzhirganskoe.</title>
        <authorList>
            <person name="Yang Q."/>
            <person name="Guo P.Y."/>
            <person name="Liu S.W."/>
            <person name="Li F.N."/>
            <person name="Sun C.H."/>
        </authorList>
    </citation>
    <scope>NUCLEOTIDE SEQUENCE</scope>
    <source>
        <strain evidence="5">G463</strain>
    </source>
</reference>
<evidence type="ECO:0000313" key="5">
    <source>
        <dbReference type="EMBL" id="MBD8505339.1"/>
    </source>
</evidence>
<comment type="caution">
    <text evidence="5">The sequence shown here is derived from an EMBL/GenBank/DDBJ whole genome shotgun (WGS) entry which is preliminary data.</text>
</comment>
<evidence type="ECO:0000256" key="3">
    <source>
        <dbReference type="ARBA" id="ARBA00023002"/>
    </source>
</evidence>
<dbReference type="InterPro" id="IPR002734">
    <property type="entry name" value="RibDG_C"/>
</dbReference>
<name>A0A927PL01_9ACTN</name>
<protein>
    <submittedName>
        <fullName evidence="5">Pyrimidine reductase family protein</fullName>
    </submittedName>
</protein>
<comment type="pathway">
    <text evidence="1">Cofactor biosynthesis; riboflavin biosynthesis.</text>
</comment>
<keyword evidence="6" id="KW-1185">Reference proteome</keyword>
<dbReference type="Proteomes" id="UP000642993">
    <property type="component" value="Unassembled WGS sequence"/>
</dbReference>
<feature type="domain" description="Bacterial bifunctional deaminase-reductase C-terminal" evidence="4">
    <location>
        <begin position="76"/>
        <end position="288"/>
    </location>
</feature>
<dbReference type="Gene3D" id="3.40.430.10">
    <property type="entry name" value="Dihydrofolate Reductase, subunit A"/>
    <property type="match status" value="1"/>
</dbReference>
<evidence type="ECO:0000256" key="1">
    <source>
        <dbReference type="ARBA" id="ARBA00005104"/>
    </source>
</evidence>
<dbReference type="Pfam" id="PF01872">
    <property type="entry name" value="RibD_C"/>
    <property type="match status" value="1"/>
</dbReference>
<dbReference type="InterPro" id="IPR024072">
    <property type="entry name" value="DHFR-like_dom_sf"/>
</dbReference>
<gene>
    <name evidence="5" type="ORF">HT102_02405</name>
</gene>
<accession>A0A927PL01</accession>
<organism evidence="5 6">
    <name type="scientific">Lolliginicoccus lacisalsi</name>
    <dbReference type="NCBI Taxonomy" id="2742202"/>
    <lineage>
        <taxon>Bacteria</taxon>
        <taxon>Bacillati</taxon>
        <taxon>Actinomycetota</taxon>
        <taxon>Actinomycetes</taxon>
        <taxon>Mycobacteriales</taxon>
        <taxon>Hoyosellaceae</taxon>
        <taxon>Lolliginicoccus</taxon>
    </lineage>
</organism>
<keyword evidence="2" id="KW-0521">NADP</keyword>
<keyword evidence="3" id="KW-0560">Oxidoreductase</keyword>
<dbReference type="PANTHER" id="PTHR38011:SF7">
    <property type="entry name" value="2,5-DIAMINO-6-RIBOSYLAMINO-4(3H)-PYRIMIDINONE 5'-PHOSPHATE REDUCTASE"/>
    <property type="match status" value="1"/>
</dbReference>